<organism evidence="1 2">
    <name type="scientific">Plasmopara halstedii</name>
    <name type="common">Downy mildew of sunflower</name>
    <dbReference type="NCBI Taxonomy" id="4781"/>
    <lineage>
        <taxon>Eukaryota</taxon>
        <taxon>Sar</taxon>
        <taxon>Stramenopiles</taxon>
        <taxon>Oomycota</taxon>
        <taxon>Peronosporomycetes</taxon>
        <taxon>Peronosporales</taxon>
        <taxon>Peronosporaceae</taxon>
        <taxon>Plasmopara</taxon>
    </lineage>
</organism>
<dbReference type="GeneID" id="36407186"/>
<keyword evidence="2" id="KW-1185">Reference proteome</keyword>
<dbReference type="EMBL" id="CCYD01000610">
    <property type="protein sequence ID" value="CEG41809.1"/>
    <property type="molecule type" value="Genomic_DNA"/>
</dbReference>
<dbReference type="AlphaFoldDB" id="A0A0P1ALP3"/>
<sequence length="61" mass="6977">MSYYIFTNCIAQAYQLECLSDLLFVIFTPFEKSSTATLSWYHTIVLLGLVLSPRHQSDNGE</sequence>
<evidence type="ECO:0000313" key="2">
    <source>
        <dbReference type="Proteomes" id="UP000054928"/>
    </source>
</evidence>
<proteinExistence type="predicted"/>
<protein>
    <submittedName>
        <fullName evidence="1">Uncharacterized protein</fullName>
    </submittedName>
</protein>
<reference evidence="2" key="1">
    <citation type="submission" date="2014-09" db="EMBL/GenBank/DDBJ databases">
        <authorList>
            <person name="Sharma Rahul"/>
            <person name="Thines Marco"/>
        </authorList>
    </citation>
    <scope>NUCLEOTIDE SEQUENCE [LARGE SCALE GENOMIC DNA]</scope>
</reference>
<evidence type="ECO:0000313" key="1">
    <source>
        <dbReference type="EMBL" id="CEG41809.1"/>
    </source>
</evidence>
<dbReference type="Proteomes" id="UP000054928">
    <property type="component" value="Unassembled WGS sequence"/>
</dbReference>
<accession>A0A0P1ALP3</accession>
<dbReference type="RefSeq" id="XP_024578178.1">
    <property type="nucleotide sequence ID" value="XM_024727619.1"/>
</dbReference>
<name>A0A0P1ALP3_PLAHL</name>